<evidence type="ECO:0000259" key="1">
    <source>
        <dbReference type="Pfam" id="PF03478"/>
    </source>
</evidence>
<dbReference type="PANTHER" id="PTHR44586">
    <property type="entry name" value="F-BOX DOMAIN CONTAINING PROTEIN, EXPRESSED"/>
    <property type="match status" value="1"/>
</dbReference>
<dbReference type="Proteomes" id="UP001054889">
    <property type="component" value="Unassembled WGS sequence"/>
</dbReference>
<sequence>MKVIMEMHRYAECDNMYIVQAPWGDLLNVWRDAQYDQDTDPETMKKELVEIEVYEVDTMAKGIVEIKSLHDHVLFLGHNQSLCLSARQYPSLKPNHVYFTDNYELWLKGFKGNCRDIGVFDLENNRREELVSPQLWSNWPVPLWITPSIAKMDLGLKKQL</sequence>
<dbReference type="EMBL" id="BQKI01000071">
    <property type="protein sequence ID" value="GJN14250.1"/>
    <property type="molecule type" value="Genomic_DNA"/>
</dbReference>
<reference evidence="2" key="1">
    <citation type="journal article" date="2018" name="DNA Res.">
        <title>Multiple hybrid de novo genome assembly of finger millet, an orphan allotetraploid crop.</title>
        <authorList>
            <person name="Hatakeyama M."/>
            <person name="Aluri S."/>
            <person name="Balachadran M.T."/>
            <person name="Sivarajan S.R."/>
            <person name="Patrignani A."/>
            <person name="Gruter S."/>
            <person name="Poveda L."/>
            <person name="Shimizu-Inatsugi R."/>
            <person name="Baeten J."/>
            <person name="Francoijs K.J."/>
            <person name="Nataraja K.N."/>
            <person name="Reddy Y.A.N."/>
            <person name="Phadnis S."/>
            <person name="Ravikumar R.L."/>
            <person name="Schlapbach R."/>
            <person name="Sreeman S.M."/>
            <person name="Shimizu K.K."/>
        </authorList>
    </citation>
    <scope>NUCLEOTIDE SEQUENCE</scope>
</reference>
<keyword evidence="3" id="KW-1185">Reference proteome</keyword>
<dbReference type="Pfam" id="PF03478">
    <property type="entry name" value="Beta-prop_KIB1-4"/>
    <property type="match status" value="1"/>
</dbReference>
<comment type="caution">
    <text evidence="2">The sequence shown here is derived from an EMBL/GenBank/DDBJ whole genome shotgun (WGS) entry which is preliminary data.</text>
</comment>
<organism evidence="2 3">
    <name type="scientific">Eleusine coracana subsp. coracana</name>
    <dbReference type="NCBI Taxonomy" id="191504"/>
    <lineage>
        <taxon>Eukaryota</taxon>
        <taxon>Viridiplantae</taxon>
        <taxon>Streptophyta</taxon>
        <taxon>Embryophyta</taxon>
        <taxon>Tracheophyta</taxon>
        <taxon>Spermatophyta</taxon>
        <taxon>Magnoliopsida</taxon>
        <taxon>Liliopsida</taxon>
        <taxon>Poales</taxon>
        <taxon>Poaceae</taxon>
        <taxon>PACMAD clade</taxon>
        <taxon>Chloridoideae</taxon>
        <taxon>Cynodonteae</taxon>
        <taxon>Eleusininae</taxon>
        <taxon>Eleusine</taxon>
    </lineage>
</organism>
<feature type="domain" description="KIB1-4 beta-propeller" evidence="1">
    <location>
        <begin position="11"/>
        <end position="121"/>
    </location>
</feature>
<accession>A0AAV5DVL4</accession>
<gene>
    <name evidence="2" type="primary">gb01048</name>
    <name evidence="2" type="ORF">PR202_gb01048</name>
</gene>
<evidence type="ECO:0000313" key="3">
    <source>
        <dbReference type="Proteomes" id="UP001054889"/>
    </source>
</evidence>
<dbReference type="PANTHER" id="PTHR44586:SF16">
    <property type="entry name" value="OS03G0802100 PROTEIN"/>
    <property type="match status" value="1"/>
</dbReference>
<reference evidence="2" key="2">
    <citation type="submission" date="2021-12" db="EMBL/GenBank/DDBJ databases">
        <title>Resequencing data analysis of finger millet.</title>
        <authorList>
            <person name="Hatakeyama M."/>
            <person name="Aluri S."/>
            <person name="Balachadran M.T."/>
            <person name="Sivarajan S.R."/>
            <person name="Poveda L."/>
            <person name="Shimizu-Inatsugi R."/>
            <person name="Schlapbach R."/>
            <person name="Sreeman S.M."/>
            <person name="Shimizu K.K."/>
        </authorList>
    </citation>
    <scope>NUCLEOTIDE SEQUENCE</scope>
</reference>
<dbReference type="InterPro" id="IPR005174">
    <property type="entry name" value="KIB1-4_b-propeller"/>
</dbReference>
<evidence type="ECO:0000313" key="2">
    <source>
        <dbReference type="EMBL" id="GJN14250.1"/>
    </source>
</evidence>
<dbReference type="AlphaFoldDB" id="A0AAV5DVL4"/>
<name>A0AAV5DVL4_ELECO</name>
<protein>
    <recommendedName>
        <fullName evidence="1">KIB1-4 beta-propeller domain-containing protein</fullName>
    </recommendedName>
</protein>
<proteinExistence type="predicted"/>